<dbReference type="EMBL" id="CAJNNV010031743">
    <property type="protein sequence ID" value="CAE8637679.1"/>
    <property type="molecule type" value="Genomic_DNA"/>
</dbReference>
<dbReference type="InterPro" id="IPR002048">
    <property type="entry name" value="EF_hand_dom"/>
</dbReference>
<dbReference type="SUPFAM" id="SSF47473">
    <property type="entry name" value="EF-hand"/>
    <property type="match status" value="1"/>
</dbReference>
<dbReference type="Gene3D" id="1.10.238.10">
    <property type="entry name" value="EF-hand"/>
    <property type="match status" value="1"/>
</dbReference>
<dbReference type="Gene3D" id="1.20.120.350">
    <property type="entry name" value="Voltage-gated potassium channels. Chain C"/>
    <property type="match status" value="1"/>
</dbReference>
<feature type="compositionally biased region" description="Polar residues" evidence="6">
    <location>
        <begin position="139"/>
        <end position="149"/>
    </location>
</feature>
<dbReference type="SUPFAM" id="SSF81324">
    <property type="entry name" value="Voltage-gated potassium channels"/>
    <property type="match status" value="1"/>
</dbReference>
<feature type="transmembrane region" description="Helical" evidence="7">
    <location>
        <begin position="390"/>
        <end position="415"/>
    </location>
</feature>
<dbReference type="GO" id="GO:0001518">
    <property type="term" value="C:voltage-gated sodium channel complex"/>
    <property type="evidence" value="ECO:0007669"/>
    <property type="project" value="TreeGrafter"/>
</dbReference>
<keyword evidence="5 7" id="KW-0472">Membrane</keyword>
<evidence type="ECO:0000313" key="9">
    <source>
        <dbReference type="EMBL" id="CAE8637679.1"/>
    </source>
</evidence>
<comment type="caution">
    <text evidence="9">The sequence shown here is derived from an EMBL/GenBank/DDBJ whole genome shotgun (WGS) entry which is preliminary data.</text>
</comment>
<dbReference type="GO" id="GO:0005248">
    <property type="term" value="F:voltage-gated sodium channel activity"/>
    <property type="evidence" value="ECO:0007669"/>
    <property type="project" value="TreeGrafter"/>
</dbReference>
<feature type="region of interest" description="Disordered" evidence="6">
    <location>
        <begin position="128"/>
        <end position="149"/>
    </location>
</feature>
<evidence type="ECO:0000256" key="2">
    <source>
        <dbReference type="ARBA" id="ARBA00022692"/>
    </source>
</evidence>
<dbReference type="GO" id="GO:0008332">
    <property type="term" value="F:low voltage-gated calcium channel activity"/>
    <property type="evidence" value="ECO:0007669"/>
    <property type="project" value="TreeGrafter"/>
</dbReference>
<proteinExistence type="predicted"/>
<feature type="domain" description="EF-hand" evidence="8">
    <location>
        <begin position="440"/>
        <end position="475"/>
    </location>
</feature>
<dbReference type="InterPro" id="IPR005821">
    <property type="entry name" value="Ion_trans_dom"/>
</dbReference>
<evidence type="ECO:0000259" key="8">
    <source>
        <dbReference type="PROSITE" id="PS50222"/>
    </source>
</evidence>
<keyword evidence="3" id="KW-0106">Calcium</keyword>
<keyword evidence="2 7" id="KW-0812">Transmembrane</keyword>
<evidence type="ECO:0000256" key="7">
    <source>
        <dbReference type="SAM" id="Phobius"/>
    </source>
</evidence>
<dbReference type="Pfam" id="PF00520">
    <property type="entry name" value="Ion_trans"/>
    <property type="match status" value="1"/>
</dbReference>
<reference evidence="9" key="1">
    <citation type="submission" date="2021-02" db="EMBL/GenBank/DDBJ databases">
        <authorList>
            <person name="Dougan E. K."/>
            <person name="Rhodes N."/>
            <person name="Thang M."/>
            <person name="Chan C."/>
        </authorList>
    </citation>
    <scope>NUCLEOTIDE SEQUENCE</scope>
</reference>
<feature type="transmembrane region" description="Helical" evidence="7">
    <location>
        <begin position="215"/>
        <end position="234"/>
    </location>
</feature>
<dbReference type="GO" id="GO:0070509">
    <property type="term" value="P:calcium ion import"/>
    <property type="evidence" value="ECO:0007669"/>
    <property type="project" value="TreeGrafter"/>
</dbReference>
<evidence type="ECO:0000256" key="3">
    <source>
        <dbReference type="ARBA" id="ARBA00022837"/>
    </source>
</evidence>
<sequence length="569" mass="63073">MPGERAIPSECKITSVGRARPLRGYFQEQSHVSFSVGLEDELVLNKDEADAGSFSVMGRGSAADESPPSAARGVLSADGFPNGSAASAALPMSGEVPHIEMLSPDAGVSSQSMPSRLPENFGRSRTFAPSKGSVLRQPRQFSPSSSLSGGTLAEKCWNFQKVRAMVESTQFELLFACLILCNALTMSVEGEFLGIDLGYTCGYDQGQPMQKGAKVAFTVVELIFGSVFALEVVLKIYGMRLDFFKSFWNWFDAFIIGFWLVDALGNVQLFVINPMILRLARLMRLLRLLRLVRTIQMFDVLHLIVASLKASTYVLLWSIVLLFVIMLTLSMLMSFAIEPYVLDTETNSAENRHRAYLYFGTVSKAFVSMFEITMGNWVPMSRFLFEQVNAWYGLAMIAYRCVVGFAIIQVITGVFMHETFKAAASDDGIMIAQKNRQMMEHMRKMKLLFSEADTSGDGFLSYEEFAEVVHDARVRSWLSAMELDVTDSKLVFDLLIRSNPDSSPPGKQDGELSAEDLVRGVSKLKGSARSLDMATLMMKMGSMDAALQELRYRLPGEPSLPLSNFTCHV</sequence>
<dbReference type="InterPro" id="IPR011992">
    <property type="entry name" value="EF-hand-dom_pair"/>
</dbReference>
<feature type="transmembrane region" description="Helical" evidence="7">
    <location>
        <begin position="314"/>
        <end position="335"/>
    </location>
</feature>
<dbReference type="PANTHER" id="PTHR10037:SF230">
    <property type="entry name" value="CA[2+]-CHANNEL PROTEIN ALPHA[[1]] SUBUNIT T, ISOFORM F"/>
    <property type="match status" value="1"/>
</dbReference>
<dbReference type="InterPro" id="IPR027359">
    <property type="entry name" value="Volt_channel_dom_sf"/>
</dbReference>
<name>A0A813HJQ3_POLGL</name>
<dbReference type="GO" id="GO:0005509">
    <property type="term" value="F:calcium ion binding"/>
    <property type="evidence" value="ECO:0007669"/>
    <property type="project" value="InterPro"/>
</dbReference>
<dbReference type="PROSITE" id="PS50222">
    <property type="entry name" value="EF_HAND_2"/>
    <property type="match status" value="1"/>
</dbReference>
<dbReference type="AlphaFoldDB" id="A0A813HJQ3"/>
<evidence type="ECO:0000256" key="6">
    <source>
        <dbReference type="SAM" id="MobiDB-lite"/>
    </source>
</evidence>
<evidence type="ECO:0000256" key="5">
    <source>
        <dbReference type="ARBA" id="ARBA00023136"/>
    </source>
</evidence>
<keyword evidence="4 7" id="KW-1133">Transmembrane helix</keyword>
<evidence type="ECO:0000313" key="10">
    <source>
        <dbReference type="Proteomes" id="UP000654075"/>
    </source>
</evidence>
<dbReference type="InterPro" id="IPR018247">
    <property type="entry name" value="EF_Hand_1_Ca_BS"/>
</dbReference>
<evidence type="ECO:0000256" key="4">
    <source>
        <dbReference type="ARBA" id="ARBA00022989"/>
    </source>
</evidence>
<dbReference type="PANTHER" id="PTHR10037">
    <property type="entry name" value="VOLTAGE-GATED CATION CHANNEL CALCIUM AND SODIUM"/>
    <property type="match status" value="1"/>
</dbReference>
<comment type="subcellular location">
    <subcellularLocation>
        <location evidence="1">Membrane</location>
        <topology evidence="1">Multi-pass membrane protein</topology>
    </subcellularLocation>
</comment>
<evidence type="ECO:0000256" key="1">
    <source>
        <dbReference type="ARBA" id="ARBA00004141"/>
    </source>
</evidence>
<dbReference type="Proteomes" id="UP000654075">
    <property type="component" value="Unassembled WGS sequence"/>
</dbReference>
<dbReference type="InterPro" id="IPR043203">
    <property type="entry name" value="VGCC_Ca_Na"/>
</dbReference>
<organism evidence="9 10">
    <name type="scientific">Polarella glacialis</name>
    <name type="common">Dinoflagellate</name>
    <dbReference type="NCBI Taxonomy" id="89957"/>
    <lineage>
        <taxon>Eukaryota</taxon>
        <taxon>Sar</taxon>
        <taxon>Alveolata</taxon>
        <taxon>Dinophyceae</taxon>
        <taxon>Suessiales</taxon>
        <taxon>Suessiaceae</taxon>
        <taxon>Polarella</taxon>
    </lineage>
</organism>
<protein>
    <recommendedName>
        <fullName evidence="8">EF-hand domain-containing protein</fullName>
    </recommendedName>
</protein>
<dbReference type="OMA" id="PSECKIT"/>
<gene>
    <name evidence="9" type="ORF">PGLA1383_LOCUS53008</name>
</gene>
<feature type="transmembrane region" description="Helical" evidence="7">
    <location>
        <begin position="254"/>
        <end position="276"/>
    </location>
</feature>
<dbReference type="OrthoDB" id="422814at2759"/>
<accession>A0A813HJQ3</accession>
<feature type="transmembrane region" description="Helical" evidence="7">
    <location>
        <begin position="356"/>
        <end position="378"/>
    </location>
</feature>
<dbReference type="GO" id="GO:0086010">
    <property type="term" value="P:membrane depolarization during action potential"/>
    <property type="evidence" value="ECO:0007669"/>
    <property type="project" value="TreeGrafter"/>
</dbReference>
<keyword evidence="10" id="KW-1185">Reference proteome</keyword>
<dbReference type="PROSITE" id="PS00018">
    <property type="entry name" value="EF_HAND_1"/>
    <property type="match status" value="1"/>
</dbReference>